<protein>
    <submittedName>
        <fullName evidence="1">Uncharacterized protein</fullName>
    </submittedName>
</protein>
<sequence>MTVTDRRIPICAHLVVGLLTLTLARAARLGCVDVALSAITGSQSNAVDLHGQKTTSRLTENLTEAMLPPCEIRGRGRDLAKLLVAWVGNDAEV</sequence>
<keyword evidence="2" id="KW-1185">Reference proteome</keyword>
<dbReference type="RefSeq" id="WP_358705356.1">
    <property type="nucleotide sequence ID" value="NZ_JBFACG010000024.1"/>
</dbReference>
<name>A0ABW8LVB7_9ACTN</name>
<comment type="caution">
    <text evidence="1">The sequence shown here is derived from an EMBL/GenBank/DDBJ whole genome shotgun (WGS) entry which is preliminary data.</text>
</comment>
<evidence type="ECO:0000313" key="2">
    <source>
        <dbReference type="Proteomes" id="UP001620295"/>
    </source>
</evidence>
<dbReference type="Proteomes" id="UP001620295">
    <property type="component" value="Unassembled WGS sequence"/>
</dbReference>
<evidence type="ECO:0000313" key="1">
    <source>
        <dbReference type="EMBL" id="MFK4268615.1"/>
    </source>
</evidence>
<accession>A0ABW8LVB7</accession>
<organism evidence="1 2">
    <name type="scientific">Streptomyces milbemycinicus</name>
    <dbReference type="NCBI Taxonomy" id="476552"/>
    <lineage>
        <taxon>Bacteria</taxon>
        <taxon>Bacillati</taxon>
        <taxon>Actinomycetota</taxon>
        <taxon>Actinomycetes</taxon>
        <taxon>Kitasatosporales</taxon>
        <taxon>Streptomycetaceae</taxon>
        <taxon>Streptomyces</taxon>
    </lineage>
</organism>
<dbReference type="EMBL" id="JBJDQH010000009">
    <property type="protein sequence ID" value="MFK4268615.1"/>
    <property type="molecule type" value="Genomic_DNA"/>
</dbReference>
<gene>
    <name evidence="1" type="ORF">ACI2L5_27245</name>
</gene>
<reference evidence="1 2" key="1">
    <citation type="submission" date="2024-11" db="EMBL/GenBank/DDBJ databases">
        <title>The Natural Products Discovery Center: Release of the First 8490 Sequenced Strains for Exploring Actinobacteria Biosynthetic Diversity.</title>
        <authorList>
            <person name="Kalkreuter E."/>
            <person name="Kautsar S.A."/>
            <person name="Yang D."/>
            <person name="Bader C.D."/>
            <person name="Teijaro C.N."/>
            <person name="Fluegel L."/>
            <person name="Davis C.M."/>
            <person name="Simpson J.R."/>
            <person name="Lauterbach L."/>
            <person name="Steele A.D."/>
            <person name="Gui C."/>
            <person name="Meng S."/>
            <person name="Li G."/>
            <person name="Viehrig K."/>
            <person name="Ye F."/>
            <person name="Su P."/>
            <person name="Kiefer A.F."/>
            <person name="Nichols A."/>
            <person name="Cepeda A.J."/>
            <person name="Yan W."/>
            <person name="Fan B."/>
            <person name="Jiang Y."/>
            <person name="Adhikari A."/>
            <person name="Zheng C.-J."/>
            <person name="Schuster L."/>
            <person name="Cowan T.M."/>
            <person name="Smanski M.J."/>
            <person name="Chevrette M.G."/>
            <person name="De Carvalho L.P.S."/>
            <person name="Shen B."/>
        </authorList>
    </citation>
    <scope>NUCLEOTIDE SEQUENCE [LARGE SCALE GENOMIC DNA]</scope>
    <source>
        <strain evidence="1 2">NPDC020863</strain>
    </source>
</reference>
<proteinExistence type="predicted"/>